<keyword evidence="3 7" id="KW-0479">Metal-binding</keyword>
<evidence type="ECO:0000256" key="3">
    <source>
        <dbReference type="ARBA" id="ARBA00022723"/>
    </source>
</evidence>
<evidence type="ECO:0000256" key="2">
    <source>
        <dbReference type="ARBA" id="ARBA00022617"/>
    </source>
</evidence>
<dbReference type="GO" id="GO:0020037">
    <property type="term" value="F:heme binding"/>
    <property type="evidence" value="ECO:0007669"/>
    <property type="project" value="InterPro"/>
</dbReference>
<gene>
    <name evidence="8" type="ORF">SAMN05660976_00697</name>
</gene>
<dbReference type="InterPro" id="IPR036396">
    <property type="entry name" value="Cyt_P450_sf"/>
</dbReference>
<evidence type="ECO:0000313" key="8">
    <source>
        <dbReference type="EMBL" id="SEK57783.1"/>
    </source>
</evidence>
<evidence type="ECO:0000256" key="6">
    <source>
        <dbReference type="ARBA" id="ARBA00023033"/>
    </source>
</evidence>
<dbReference type="Pfam" id="PF00067">
    <property type="entry name" value="p450"/>
    <property type="match status" value="1"/>
</dbReference>
<keyword evidence="5 7" id="KW-0408">Iron</keyword>
<keyword evidence="6 7" id="KW-0503">Monooxygenase</keyword>
<name>A0A1H7I5D6_9ACTN</name>
<dbReference type="InterPro" id="IPR002397">
    <property type="entry name" value="Cyt_P450_B"/>
</dbReference>
<evidence type="ECO:0000256" key="5">
    <source>
        <dbReference type="ARBA" id="ARBA00023004"/>
    </source>
</evidence>
<protein>
    <submittedName>
        <fullName evidence="8">Cytochrome P450</fullName>
    </submittedName>
</protein>
<evidence type="ECO:0000256" key="7">
    <source>
        <dbReference type="RuleBase" id="RU000461"/>
    </source>
</evidence>
<dbReference type="STRING" id="46177.SAMN05660976_00697"/>
<dbReference type="PANTHER" id="PTHR46696">
    <property type="entry name" value="P450, PUTATIVE (EUROFUNG)-RELATED"/>
    <property type="match status" value="1"/>
</dbReference>
<dbReference type="Gene3D" id="1.10.630.10">
    <property type="entry name" value="Cytochrome P450"/>
    <property type="match status" value="1"/>
</dbReference>
<dbReference type="SUPFAM" id="SSF48264">
    <property type="entry name" value="Cytochrome P450"/>
    <property type="match status" value="1"/>
</dbReference>
<sequence length="389" mass="43814">MAAKLAECRRTSPVALVEQPGYHPFWLVTRHDDVIAVERDATRFTNHPRPMLQPDWLDDLQRTGRELSTLVHKDGQDHRRHRAVTAGWFTLRGLRRLEEEVAAQAVRAVDRLAALGGECDFAAEVALPYPLRVIMATLGLPQDDYPKMLRLTQELFGEENPGMLIGDDPGTIHETILEYAEYFARLTEERQACPSDDLASVIANGRTEGRPMEFTDQIAYYVMALTAGHDTTSAALAGGLLALLEHPEQLELLRREPERLPTAIEEIFRWTTPIRHFMRTAQQDTEIRGTKIATGEAVMLSYFSANRDERQFENPEAFDVTRATGKHVAFGFGVHHCLGANLARLELRLLLTELFGRVPHLELAGKPVWSETLFVGGVKNLPIRYTMKG</sequence>
<dbReference type="GO" id="GO:0004497">
    <property type="term" value="F:monooxygenase activity"/>
    <property type="evidence" value="ECO:0007669"/>
    <property type="project" value="UniProtKB-KW"/>
</dbReference>
<accession>A0A1H7I5D6</accession>
<dbReference type="PROSITE" id="PS00086">
    <property type="entry name" value="CYTOCHROME_P450"/>
    <property type="match status" value="1"/>
</dbReference>
<reference evidence="8 9" key="1">
    <citation type="submission" date="2016-10" db="EMBL/GenBank/DDBJ databases">
        <authorList>
            <person name="de Groot N.N."/>
        </authorList>
    </citation>
    <scope>NUCLEOTIDE SEQUENCE [LARGE SCALE GENOMIC DNA]</scope>
    <source>
        <strain evidence="8 9">DSM 43357</strain>
    </source>
</reference>
<dbReference type="AlphaFoldDB" id="A0A1H7I5D6"/>
<dbReference type="InterPro" id="IPR001128">
    <property type="entry name" value="Cyt_P450"/>
</dbReference>
<keyword evidence="4 7" id="KW-0560">Oxidoreductase</keyword>
<dbReference type="FunFam" id="1.10.630.10:FF:000018">
    <property type="entry name" value="Cytochrome P450 monooxygenase"/>
    <property type="match status" value="1"/>
</dbReference>
<comment type="similarity">
    <text evidence="1 7">Belongs to the cytochrome P450 family.</text>
</comment>
<evidence type="ECO:0000256" key="4">
    <source>
        <dbReference type="ARBA" id="ARBA00023002"/>
    </source>
</evidence>
<evidence type="ECO:0000313" key="9">
    <source>
        <dbReference type="Proteomes" id="UP000198953"/>
    </source>
</evidence>
<proteinExistence type="inferred from homology"/>
<evidence type="ECO:0000256" key="1">
    <source>
        <dbReference type="ARBA" id="ARBA00010617"/>
    </source>
</evidence>
<dbReference type="EMBL" id="FOBF01000002">
    <property type="protein sequence ID" value="SEK57783.1"/>
    <property type="molecule type" value="Genomic_DNA"/>
</dbReference>
<dbReference type="PRINTS" id="PR00359">
    <property type="entry name" value="BP450"/>
</dbReference>
<dbReference type="GO" id="GO:0016705">
    <property type="term" value="F:oxidoreductase activity, acting on paired donors, with incorporation or reduction of molecular oxygen"/>
    <property type="evidence" value="ECO:0007669"/>
    <property type="project" value="InterPro"/>
</dbReference>
<keyword evidence="9" id="KW-1185">Reference proteome</keyword>
<dbReference type="InterPro" id="IPR017972">
    <property type="entry name" value="Cyt_P450_CS"/>
</dbReference>
<dbReference type="Proteomes" id="UP000198953">
    <property type="component" value="Unassembled WGS sequence"/>
</dbReference>
<dbReference type="PANTHER" id="PTHR46696:SF1">
    <property type="entry name" value="CYTOCHROME P450 YJIB-RELATED"/>
    <property type="match status" value="1"/>
</dbReference>
<dbReference type="GO" id="GO:0005506">
    <property type="term" value="F:iron ion binding"/>
    <property type="evidence" value="ECO:0007669"/>
    <property type="project" value="InterPro"/>
</dbReference>
<organism evidence="8 9">
    <name type="scientific">Nonomuraea pusilla</name>
    <dbReference type="NCBI Taxonomy" id="46177"/>
    <lineage>
        <taxon>Bacteria</taxon>
        <taxon>Bacillati</taxon>
        <taxon>Actinomycetota</taxon>
        <taxon>Actinomycetes</taxon>
        <taxon>Streptosporangiales</taxon>
        <taxon>Streptosporangiaceae</taxon>
        <taxon>Nonomuraea</taxon>
    </lineage>
</organism>
<keyword evidence="2 7" id="KW-0349">Heme</keyword>
<dbReference type="PRINTS" id="PR00385">
    <property type="entry name" value="P450"/>
</dbReference>